<dbReference type="Pfam" id="PF00702">
    <property type="entry name" value="Hydrolase"/>
    <property type="match status" value="1"/>
</dbReference>
<dbReference type="NCBIfam" id="TIGR01549">
    <property type="entry name" value="HAD-SF-IA-v1"/>
    <property type="match status" value="1"/>
</dbReference>
<dbReference type="Proteomes" id="UP001165366">
    <property type="component" value="Unassembled WGS sequence"/>
</dbReference>
<dbReference type="InterPro" id="IPR006439">
    <property type="entry name" value="HAD-SF_hydro_IA"/>
</dbReference>
<proteinExistence type="predicted"/>
<dbReference type="InterPro" id="IPR023214">
    <property type="entry name" value="HAD_sf"/>
</dbReference>
<dbReference type="SUPFAM" id="SSF56784">
    <property type="entry name" value="HAD-like"/>
    <property type="match status" value="1"/>
</dbReference>
<protein>
    <submittedName>
        <fullName evidence="1">HAD family hydrolase</fullName>
    </submittedName>
</protein>
<dbReference type="InterPro" id="IPR036412">
    <property type="entry name" value="HAD-like_sf"/>
</dbReference>
<keyword evidence="2" id="KW-1185">Reference proteome</keyword>
<evidence type="ECO:0000313" key="1">
    <source>
        <dbReference type="EMBL" id="MCG2590787.1"/>
    </source>
</evidence>
<organism evidence="1 2">
    <name type="scientific">Rhodohalobacter sulfatireducens</name>
    <dbReference type="NCBI Taxonomy" id="2911366"/>
    <lineage>
        <taxon>Bacteria</taxon>
        <taxon>Pseudomonadati</taxon>
        <taxon>Balneolota</taxon>
        <taxon>Balneolia</taxon>
        <taxon>Balneolales</taxon>
        <taxon>Balneolaceae</taxon>
        <taxon>Rhodohalobacter</taxon>
    </lineage>
</organism>
<dbReference type="Gene3D" id="3.40.50.1000">
    <property type="entry name" value="HAD superfamily/HAD-like"/>
    <property type="match status" value="1"/>
</dbReference>
<reference evidence="1" key="2">
    <citation type="submission" date="2024-05" db="EMBL/GenBank/DDBJ databases">
        <title>Rhodohalobacter halophilus gen. nov., sp. nov., a moderately halophilic member of the family Balneolaceae.</title>
        <authorList>
            <person name="Xia J."/>
        </authorList>
    </citation>
    <scope>NUCLEOTIDE SEQUENCE</scope>
    <source>
        <strain evidence="1">WB101</strain>
    </source>
</reference>
<name>A0ABS9KIW4_9BACT</name>
<sequence>MNRFEMSRYQRKRLKNLQIDFYEIMMDNMEYEELLIHETVDFIKKHLKKYDMYIFSGSDQTELRMLFSGLGIDAYFISINGSPTPRKELVKYLSKHHNYDNDKVILIGDSINDYDSVKENDISFFGYNNREIEKLTDENLVENFPDVNVLSRK</sequence>
<keyword evidence="1" id="KW-0378">Hydrolase</keyword>
<comment type="caution">
    <text evidence="1">The sequence shown here is derived from an EMBL/GenBank/DDBJ whole genome shotgun (WGS) entry which is preliminary data.</text>
</comment>
<accession>A0ABS9KIW4</accession>
<dbReference type="EMBL" id="JAKLWS010000043">
    <property type="protein sequence ID" value="MCG2590787.1"/>
    <property type="molecule type" value="Genomic_DNA"/>
</dbReference>
<dbReference type="CDD" id="cd01427">
    <property type="entry name" value="HAD_like"/>
    <property type="match status" value="1"/>
</dbReference>
<reference evidence="1" key="1">
    <citation type="submission" date="2022-01" db="EMBL/GenBank/DDBJ databases">
        <authorList>
            <person name="Wang Y."/>
        </authorList>
    </citation>
    <scope>NUCLEOTIDE SEQUENCE</scope>
    <source>
        <strain evidence="1">WB101</strain>
    </source>
</reference>
<dbReference type="GO" id="GO:0016787">
    <property type="term" value="F:hydrolase activity"/>
    <property type="evidence" value="ECO:0007669"/>
    <property type="project" value="UniProtKB-KW"/>
</dbReference>
<evidence type="ECO:0000313" key="2">
    <source>
        <dbReference type="Proteomes" id="UP001165366"/>
    </source>
</evidence>
<gene>
    <name evidence="1" type="ORF">L6773_19610</name>
</gene>